<dbReference type="KEGG" id="cqi:110711039"/>
<dbReference type="GO" id="GO:0008270">
    <property type="term" value="F:zinc ion binding"/>
    <property type="evidence" value="ECO:0007669"/>
    <property type="project" value="UniProtKB-KW"/>
</dbReference>
<proteinExistence type="predicted"/>
<name>A0A803L191_CHEQI</name>
<keyword evidence="5" id="KW-0805">Transcription regulation</keyword>
<feature type="region of interest" description="Disordered" evidence="10">
    <location>
        <begin position="157"/>
        <end position="182"/>
    </location>
</feature>
<dbReference type="AlphaFoldDB" id="A0A803L191"/>
<keyword evidence="6" id="KW-0238">DNA-binding</keyword>
<evidence type="ECO:0000256" key="3">
    <source>
        <dbReference type="ARBA" id="ARBA00022771"/>
    </source>
</evidence>
<accession>A0A803L191</accession>
<reference evidence="12" key="2">
    <citation type="submission" date="2021-03" db="UniProtKB">
        <authorList>
            <consortium name="EnsemblPlants"/>
        </authorList>
    </citation>
    <scope>IDENTIFICATION</scope>
</reference>
<dbReference type="InterPro" id="IPR036893">
    <property type="entry name" value="SBP_sf"/>
</dbReference>
<dbReference type="InterPro" id="IPR004333">
    <property type="entry name" value="SBP_dom"/>
</dbReference>
<dbReference type="SMR" id="A0A803L191"/>
<evidence type="ECO:0000313" key="13">
    <source>
        <dbReference type="Proteomes" id="UP000596660"/>
    </source>
</evidence>
<dbReference type="RefSeq" id="XP_021745104.1">
    <property type="nucleotide sequence ID" value="XM_021889412.1"/>
</dbReference>
<dbReference type="InterPro" id="IPR044817">
    <property type="entry name" value="SBP-like"/>
</dbReference>
<feature type="compositionally biased region" description="Low complexity" evidence="10">
    <location>
        <begin position="67"/>
        <end position="84"/>
    </location>
</feature>
<dbReference type="Gramene" id="AUR62005629-RA">
    <property type="protein sequence ID" value="AUR62005629-RA:cds"/>
    <property type="gene ID" value="AUR62005629"/>
</dbReference>
<dbReference type="PROSITE" id="PS51141">
    <property type="entry name" value="ZF_SBP"/>
    <property type="match status" value="1"/>
</dbReference>
<dbReference type="GeneID" id="110711039"/>
<evidence type="ECO:0000256" key="6">
    <source>
        <dbReference type="ARBA" id="ARBA00023125"/>
    </source>
</evidence>
<sequence length="462" mass="50311">MSAISMMELNAKSPFLWDWENLVMFNTKAAETPKKLQSDSEIEGIEGFEVGSFYSSGGRSDGGTGSDLGYVSSSKSSKSASVDSSADREFKGNQISLEATDCFQQDLRGQRDLVNTSGTTRASPTIESSVASGESLIALELGKRTYFEDVSGASNVKNTARSSIPPDSVAKKTKSSSPSIENPRCQVEGCNLDLSSAKDYHRKHRVCENHSKSPKVVINGLERRFCQQCSRFHSLSEFDQKKRSCRRRLSDHNARRRKPKPEVIQFNSMRLTSSLYEGRNQLNFAFDQVPMHQTGHGTWDSARESKVTLVKPGFFTTMKTGGTDQLLSTHSGLPSPTTKVSPVSTQLLPSKGVPSDVFQRGLPVSVAPSNLTAAQDFRALSLLSTSSWGSCDPEPPALNHSMHTNHASLAPSLATMHPVPLGGPPISSEFWQADQPALGGPGSHTSTFQLFKAPNESSFYLY</sequence>
<dbReference type="FunFam" id="4.10.1100.10:FF:000001">
    <property type="entry name" value="Squamosa promoter-binding-like protein 14"/>
    <property type="match status" value="1"/>
</dbReference>
<evidence type="ECO:0000313" key="12">
    <source>
        <dbReference type="EnsemblPlants" id="AUR62005629-RA:cds"/>
    </source>
</evidence>
<evidence type="ECO:0000256" key="8">
    <source>
        <dbReference type="ARBA" id="ARBA00023242"/>
    </source>
</evidence>
<dbReference type="SUPFAM" id="SSF103612">
    <property type="entry name" value="SBT domain"/>
    <property type="match status" value="1"/>
</dbReference>
<feature type="domain" description="SBP-type" evidence="11">
    <location>
        <begin position="182"/>
        <end position="259"/>
    </location>
</feature>
<keyword evidence="7" id="KW-0804">Transcription</keyword>
<dbReference type="RefSeq" id="XP_021745113.1">
    <property type="nucleotide sequence ID" value="XM_021889421.1"/>
</dbReference>
<dbReference type="GO" id="GO:0003677">
    <property type="term" value="F:DNA binding"/>
    <property type="evidence" value="ECO:0007669"/>
    <property type="project" value="UniProtKB-KW"/>
</dbReference>
<dbReference type="OrthoDB" id="514967at2759"/>
<dbReference type="Proteomes" id="UP000596660">
    <property type="component" value="Unplaced"/>
</dbReference>
<keyword evidence="3 9" id="KW-0863">Zinc-finger</keyword>
<keyword evidence="4" id="KW-0862">Zinc</keyword>
<dbReference type="Gene3D" id="4.10.1100.10">
    <property type="entry name" value="Transcription factor, SBP-box domain"/>
    <property type="match status" value="1"/>
</dbReference>
<dbReference type="EnsemblPlants" id="AUR62005629-RA">
    <property type="protein sequence ID" value="AUR62005629-RA:cds"/>
    <property type="gene ID" value="AUR62005629"/>
</dbReference>
<evidence type="ECO:0000256" key="9">
    <source>
        <dbReference type="PROSITE-ProRule" id="PRU00470"/>
    </source>
</evidence>
<evidence type="ECO:0000256" key="5">
    <source>
        <dbReference type="ARBA" id="ARBA00023015"/>
    </source>
</evidence>
<comment type="subcellular location">
    <subcellularLocation>
        <location evidence="1">Nucleus</location>
    </subcellularLocation>
</comment>
<evidence type="ECO:0000256" key="4">
    <source>
        <dbReference type="ARBA" id="ARBA00022833"/>
    </source>
</evidence>
<keyword evidence="13" id="KW-1185">Reference proteome</keyword>
<protein>
    <recommendedName>
        <fullName evidence="11">SBP-type domain-containing protein</fullName>
    </recommendedName>
</protein>
<keyword evidence="8" id="KW-0539">Nucleus</keyword>
<evidence type="ECO:0000256" key="1">
    <source>
        <dbReference type="ARBA" id="ARBA00004123"/>
    </source>
</evidence>
<evidence type="ECO:0000256" key="2">
    <source>
        <dbReference type="ARBA" id="ARBA00022723"/>
    </source>
</evidence>
<evidence type="ECO:0000259" key="11">
    <source>
        <dbReference type="PROSITE" id="PS51141"/>
    </source>
</evidence>
<keyword evidence="2" id="KW-0479">Metal-binding</keyword>
<dbReference type="PANTHER" id="PTHR31251">
    <property type="entry name" value="SQUAMOSA PROMOTER-BINDING-LIKE PROTEIN 4"/>
    <property type="match status" value="1"/>
</dbReference>
<dbReference type="GO" id="GO:0005634">
    <property type="term" value="C:nucleus"/>
    <property type="evidence" value="ECO:0007669"/>
    <property type="project" value="UniProtKB-SubCell"/>
</dbReference>
<dbReference type="Pfam" id="PF03110">
    <property type="entry name" value="SBP"/>
    <property type="match status" value="1"/>
</dbReference>
<gene>
    <name evidence="12" type="primary">LOC110711039</name>
</gene>
<organism evidence="12 13">
    <name type="scientific">Chenopodium quinoa</name>
    <name type="common">Quinoa</name>
    <dbReference type="NCBI Taxonomy" id="63459"/>
    <lineage>
        <taxon>Eukaryota</taxon>
        <taxon>Viridiplantae</taxon>
        <taxon>Streptophyta</taxon>
        <taxon>Embryophyta</taxon>
        <taxon>Tracheophyta</taxon>
        <taxon>Spermatophyta</taxon>
        <taxon>Magnoliopsida</taxon>
        <taxon>eudicotyledons</taxon>
        <taxon>Gunneridae</taxon>
        <taxon>Pentapetalae</taxon>
        <taxon>Caryophyllales</taxon>
        <taxon>Chenopodiaceae</taxon>
        <taxon>Chenopodioideae</taxon>
        <taxon>Atripliceae</taxon>
        <taxon>Chenopodium</taxon>
    </lineage>
</organism>
<dbReference type="PANTHER" id="PTHR31251:SF74">
    <property type="entry name" value="SQUAMOSA PROMOTER-BINDING-LIKE PROTEIN 2"/>
    <property type="match status" value="1"/>
</dbReference>
<feature type="region of interest" description="Disordered" evidence="10">
    <location>
        <begin position="59"/>
        <end position="89"/>
    </location>
</feature>
<dbReference type="OMA" id="MEWEIDG"/>
<evidence type="ECO:0000256" key="10">
    <source>
        <dbReference type="SAM" id="MobiDB-lite"/>
    </source>
</evidence>
<reference evidence="12" key="1">
    <citation type="journal article" date="2017" name="Nature">
        <title>The genome of Chenopodium quinoa.</title>
        <authorList>
            <person name="Jarvis D.E."/>
            <person name="Ho Y.S."/>
            <person name="Lightfoot D.J."/>
            <person name="Schmoeckel S.M."/>
            <person name="Li B."/>
            <person name="Borm T.J.A."/>
            <person name="Ohyanagi H."/>
            <person name="Mineta K."/>
            <person name="Michell C.T."/>
            <person name="Saber N."/>
            <person name="Kharbatia N.M."/>
            <person name="Rupper R.R."/>
            <person name="Sharp A.R."/>
            <person name="Dally N."/>
            <person name="Boughton B.A."/>
            <person name="Woo Y.H."/>
            <person name="Gao G."/>
            <person name="Schijlen E.G.W.M."/>
            <person name="Guo X."/>
            <person name="Momin A.A."/>
            <person name="Negrao S."/>
            <person name="Al-Babili S."/>
            <person name="Gehring C."/>
            <person name="Roessner U."/>
            <person name="Jung C."/>
            <person name="Murphy K."/>
            <person name="Arold S.T."/>
            <person name="Gojobori T."/>
            <person name="van der Linden C.G."/>
            <person name="van Loo E.N."/>
            <person name="Jellen E.N."/>
            <person name="Maughan P.J."/>
            <person name="Tester M."/>
        </authorList>
    </citation>
    <scope>NUCLEOTIDE SEQUENCE [LARGE SCALE GENOMIC DNA]</scope>
    <source>
        <strain evidence="12">cv. PI 614886</strain>
    </source>
</reference>
<evidence type="ECO:0000256" key="7">
    <source>
        <dbReference type="ARBA" id="ARBA00023163"/>
    </source>
</evidence>